<comment type="caution">
    <text evidence="5">The sequence shown here is derived from an EMBL/GenBank/DDBJ whole genome shotgun (WGS) entry which is preliminary data.</text>
</comment>
<dbReference type="Pfam" id="PF00023">
    <property type="entry name" value="Ank"/>
    <property type="match status" value="1"/>
</dbReference>
<evidence type="ECO:0000256" key="2">
    <source>
        <dbReference type="ARBA" id="ARBA00023043"/>
    </source>
</evidence>
<dbReference type="Gene3D" id="1.25.40.20">
    <property type="entry name" value="Ankyrin repeat-containing domain"/>
    <property type="match status" value="3"/>
</dbReference>
<evidence type="ECO:0000256" key="3">
    <source>
        <dbReference type="PROSITE-ProRule" id="PRU00023"/>
    </source>
</evidence>
<dbReference type="EMBL" id="JBFTWV010000311">
    <property type="protein sequence ID" value="KAL2782832.1"/>
    <property type="molecule type" value="Genomic_DNA"/>
</dbReference>
<dbReference type="SUPFAM" id="SSF48403">
    <property type="entry name" value="Ankyrin repeat"/>
    <property type="match status" value="2"/>
</dbReference>
<feature type="region of interest" description="Disordered" evidence="4">
    <location>
        <begin position="1"/>
        <end position="20"/>
    </location>
</feature>
<feature type="repeat" description="ANK" evidence="3">
    <location>
        <begin position="506"/>
        <end position="543"/>
    </location>
</feature>
<dbReference type="Proteomes" id="UP001610563">
    <property type="component" value="Unassembled WGS sequence"/>
</dbReference>
<dbReference type="PROSITE" id="PS50297">
    <property type="entry name" value="ANK_REP_REGION"/>
    <property type="match status" value="4"/>
</dbReference>
<feature type="repeat" description="ANK" evidence="3">
    <location>
        <begin position="473"/>
        <end position="505"/>
    </location>
</feature>
<evidence type="ECO:0000256" key="4">
    <source>
        <dbReference type="SAM" id="MobiDB-lite"/>
    </source>
</evidence>
<organism evidence="5 6">
    <name type="scientific">Aspergillus keveii</name>
    <dbReference type="NCBI Taxonomy" id="714993"/>
    <lineage>
        <taxon>Eukaryota</taxon>
        <taxon>Fungi</taxon>
        <taxon>Dikarya</taxon>
        <taxon>Ascomycota</taxon>
        <taxon>Pezizomycotina</taxon>
        <taxon>Eurotiomycetes</taxon>
        <taxon>Eurotiomycetidae</taxon>
        <taxon>Eurotiales</taxon>
        <taxon>Aspergillaceae</taxon>
        <taxon>Aspergillus</taxon>
        <taxon>Aspergillus subgen. Nidulantes</taxon>
    </lineage>
</organism>
<protein>
    <submittedName>
        <fullName evidence="5">Ankyrin repeat-containing domain protein</fullName>
    </submittedName>
</protein>
<dbReference type="PANTHER" id="PTHR24198">
    <property type="entry name" value="ANKYRIN REPEAT AND PROTEIN KINASE DOMAIN-CONTAINING PROTEIN"/>
    <property type="match status" value="1"/>
</dbReference>
<keyword evidence="1" id="KW-0677">Repeat</keyword>
<evidence type="ECO:0000313" key="6">
    <source>
        <dbReference type="Proteomes" id="UP001610563"/>
    </source>
</evidence>
<dbReference type="PANTHER" id="PTHR24198:SF165">
    <property type="entry name" value="ANKYRIN REPEAT-CONTAINING PROTEIN-RELATED"/>
    <property type="match status" value="1"/>
</dbReference>
<dbReference type="PROSITE" id="PS50088">
    <property type="entry name" value="ANK_REPEAT"/>
    <property type="match status" value="4"/>
</dbReference>
<evidence type="ECO:0000313" key="5">
    <source>
        <dbReference type="EMBL" id="KAL2782832.1"/>
    </source>
</evidence>
<keyword evidence="6" id="KW-1185">Reference proteome</keyword>
<dbReference type="InterPro" id="IPR036770">
    <property type="entry name" value="Ankyrin_rpt-contain_sf"/>
</dbReference>
<dbReference type="InterPro" id="IPR002110">
    <property type="entry name" value="Ankyrin_rpt"/>
</dbReference>
<feature type="repeat" description="ANK" evidence="3">
    <location>
        <begin position="215"/>
        <end position="247"/>
    </location>
</feature>
<reference evidence="5 6" key="1">
    <citation type="submission" date="2024-07" db="EMBL/GenBank/DDBJ databases">
        <title>Section-level genome sequencing and comparative genomics of Aspergillus sections Usti and Cavernicolus.</title>
        <authorList>
            <consortium name="Lawrence Berkeley National Laboratory"/>
            <person name="Nybo J.L."/>
            <person name="Vesth T.C."/>
            <person name="Theobald S."/>
            <person name="Frisvad J.C."/>
            <person name="Larsen T.O."/>
            <person name="Kjaerboelling I."/>
            <person name="Rothschild-Mancinelli K."/>
            <person name="Lyhne E.K."/>
            <person name="Kogle M.E."/>
            <person name="Barry K."/>
            <person name="Clum A."/>
            <person name="Na H."/>
            <person name="Ledsgaard L."/>
            <person name="Lin J."/>
            <person name="Lipzen A."/>
            <person name="Kuo A."/>
            <person name="Riley R."/>
            <person name="Mondo S."/>
            <person name="Labutti K."/>
            <person name="Haridas S."/>
            <person name="Pangalinan J."/>
            <person name="Salamov A.A."/>
            <person name="Simmons B.A."/>
            <person name="Magnuson J.K."/>
            <person name="Chen J."/>
            <person name="Drula E."/>
            <person name="Henrissat B."/>
            <person name="Wiebenga A."/>
            <person name="Lubbers R.J."/>
            <person name="Gomes A.C."/>
            <person name="Makela M.R."/>
            <person name="Stajich J."/>
            <person name="Grigoriev I.V."/>
            <person name="Mortensen U.H."/>
            <person name="De Vries R.P."/>
            <person name="Baker S.E."/>
            <person name="Andersen M.R."/>
        </authorList>
    </citation>
    <scope>NUCLEOTIDE SEQUENCE [LARGE SCALE GENOMIC DNA]</scope>
    <source>
        <strain evidence="5 6">CBS 209.92</strain>
    </source>
</reference>
<dbReference type="SMART" id="SM00248">
    <property type="entry name" value="ANK"/>
    <property type="match status" value="10"/>
</dbReference>
<keyword evidence="2 3" id="KW-0040">ANK repeat</keyword>
<gene>
    <name evidence="5" type="ORF">BJX66DRAFT_345481</name>
</gene>
<accession>A0ABR4FIA7</accession>
<dbReference type="Pfam" id="PF12796">
    <property type="entry name" value="Ank_2"/>
    <property type="match status" value="2"/>
</dbReference>
<sequence>MTEPARPLYEQEPPTTTIDRTATTPSTAIAIAVATAAKQGNTAEVLSLLQQQNSATDTDADSTPEKLRALALKRAAKSGHADLVAQLLKLGVGTETRETVLRLTARGGYSEVTKVLLRAQRTVPLWPYLYKKGKWMTGFLDAVAFGHLETVKVMLDAGLSANLRYQCAACSSGTQTRCGVCRKEMAIWLAVHNARSEIVKLLLARGARPSAEPKNYSTALHRAAERGDEEMVRDLLRAGWDPNRVNWEPRTPVLHAAANGRKAVFDILLQNGGKVGDSEARWIENLIQTRNSNALGMILGHLDRITFKKWTVWHPSHDAARRPLKMAVQTGDVAVTRCLLEYDRNHNVLYEWYSQFPYEEAFDCAVSSSNESLMDPLIEYCPWSDKQTREKHVFHAVKLKARYGHLRSVLTLIEWHYEFGRCLDLLATALFAAVYHKQPATVRGLIESAGADPNMRVTSAVLDALHMQCQGWDGAYPLHVAARQVCKKTCKVLLEHGAAANTRDLDGFTPLYIAAGKDFPPGSSVPVLQVLLEYGADVEAVCGRRGETPIHSARGRGNIARLHEAGAKLDHQDERGRTALHWAAHFASYSDEVEKYEYLIELGADEDIRDRDGASAREIYEAKLEEIQNKRKCTCSRTRMRTLCSCNL</sequence>
<proteinExistence type="predicted"/>
<name>A0ABR4FIA7_9EURO</name>
<feature type="repeat" description="ANK" evidence="3">
    <location>
        <begin position="575"/>
        <end position="611"/>
    </location>
</feature>
<evidence type="ECO:0000256" key="1">
    <source>
        <dbReference type="ARBA" id="ARBA00022737"/>
    </source>
</evidence>